<keyword evidence="2" id="KW-1185">Reference proteome</keyword>
<comment type="caution">
    <text evidence="1">The sequence shown here is derived from an EMBL/GenBank/DDBJ whole genome shotgun (WGS) entry which is preliminary data.</text>
</comment>
<dbReference type="EMBL" id="BAOS01000018">
    <property type="protein sequence ID" value="GAX61189.1"/>
    <property type="molecule type" value="Genomic_DNA"/>
</dbReference>
<proteinExistence type="predicted"/>
<dbReference type="OrthoDB" id="7254827at2"/>
<dbReference type="SUPFAM" id="SSF48208">
    <property type="entry name" value="Six-hairpin glycosidases"/>
    <property type="match status" value="1"/>
</dbReference>
<accession>A0A286TZ46</accession>
<dbReference type="RefSeq" id="WP_096894583.1">
    <property type="nucleotide sequence ID" value="NZ_BAOS01000018.1"/>
</dbReference>
<protein>
    <submittedName>
        <fullName evidence="1">Oligoendopeptidase F</fullName>
    </submittedName>
</protein>
<gene>
    <name evidence="1" type="ORF">SCALIN_C18_0008</name>
</gene>
<name>A0A286TZ46_9BACT</name>
<organism evidence="1 2">
    <name type="scientific">Candidatus Scalindua japonica</name>
    <dbReference type="NCBI Taxonomy" id="1284222"/>
    <lineage>
        <taxon>Bacteria</taxon>
        <taxon>Pseudomonadati</taxon>
        <taxon>Planctomycetota</taxon>
        <taxon>Candidatus Brocadiia</taxon>
        <taxon>Candidatus Brocadiales</taxon>
        <taxon>Candidatus Scalinduaceae</taxon>
        <taxon>Candidatus Scalindua</taxon>
    </lineage>
</organism>
<evidence type="ECO:0000313" key="2">
    <source>
        <dbReference type="Proteomes" id="UP000218542"/>
    </source>
</evidence>
<sequence>MDSLPKLLDKSVDLLENMYDKSTKLFSFSTHLEDGKYINDFNSQGKYRYTVNVLAGIQKLQRFSTTPWNLEKMIENYLSRYLTKDKNVGNRGLLLHVLSLENHKKAKEIYVWLENMLKDRPKALKNPIQDIAWACIGITTYARKYEDKKTLDFARKVLNYLHSDLMNETTLLPKHRLSLRGNFVSFGGITYFLMALNHYARTFNDNSIKTLFDESVRRVLLLQGKNGEWPWFIDSSTGNIMDWYQTYSVHQDSMAMLFLLPAFDSGVEGAKDAICKSYKWLFGNNQLQKAIMQQNPFFIYCSIKQKQFAERPVRILKSVTNKMMGRNANLKKPKYLEFNQECRSYHIGWVIYAWAGRNDFTEFTELTRLSQFEVFW</sequence>
<dbReference type="InterPro" id="IPR008928">
    <property type="entry name" value="6-hairpin_glycosidase_sf"/>
</dbReference>
<evidence type="ECO:0000313" key="1">
    <source>
        <dbReference type="EMBL" id="GAX61189.1"/>
    </source>
</evidence>
<dbReference type="AlphaFoldDB" id="A0A286TZ46"/>
<dbReference type="Proteomes" id="UP000218542">
    <property type="component" value="Unassembled WGS sequence"/>
</dbReference>
<dbReference type="GO" id="GO:0005975">
    <property type="term" value="P:carbohydrate metabolic process"/>
    <property type="evidence" value="ECO:0007669"/>
    <property type="project" value="InterPro"/>
</dbReference>
<reference evidence="2" key="1">
    <citation type="journal article" date="2017" name="Environ. Microbiol. Rep.">
        <title>Genetic Diversity of Marine Anaerobic Ammonium-Oxidizing Bacteria as Revealed by Genomic and Proteomic Analyses of 'Candidatus Scalindua japonica'.</title>
        <authorList>
            <person name="Oshiki M."/>
            <person name="Mizuto K."/>
            <person name="Kimura Z."/>
            <person name="Kindaichi T."/>
            <person name="Satoh H."/>
            <person name="Okabe S."/>
        </authorList>
    </citation>
    <scope>NUCLEOTIDE SEQUENCE [LARGE SCALE GENOMIC DNA]</scope>
    <source>
        <strain evidence="2">husup-a2</strain>
    </source>
</reference>